<evidence type="ECO:0000256" key="6">
    <source>
        <dbReference type="ARBA" id="ARBA00022679"/>
    </source>
</evidence>
<dbReference type="EC" id="2.7.13.3" evidence="3"/>
<evidence type="ECO:0000256" key="7">
    <source>
        <dbReference type="ARBA" id="ARBA00022741"/>
    </source>
</evidence>
<organism evidence="15 16">
    <name type="scientific">Bacillus weihaiensis</name>
    <dbReference type="NCBI Taxonomy" id="1547283"/>
    <lineage>
        <taxon>Bacteria</taxon>
        <taxon>Bacillati</taxon>
        <taxon>Bacillota</taxon>
        <taxon>Bacilli</taxon>
        <taxon>Bacillales</taxon>
        <taxon>Bacillaceae</taxon>
        <taxon>Bacillus</taxon>
    </lineage>
</organism>
<feature type="transmembrane region" description="Helical" evidence="12">
    <location>
        <begin position="307"/>
        <end position="331"/>
    </location>
</feature>
<sequence length="603" mass="70002">MKDKIEQLSLPNKLISLYVIIFMIPAITFTIYYSNQLYENAINDITNKNESLLEIENIHIRNNIESMRRTAQLVTSDHEFIDYIETRNETNVNELIDFKMNAFSNVAKLQQNNPTIQHIRIYTNNPYVTEMWPLIFSENRISSVTWMDEVIERNGVEYWAFAANDKDLLERYELSNNDPRISLLREIEYPKDEHLGIVEISMLLKNFFPKMFSNIQEEKSELIVFDSTMNLFQNKKNTFLEEQNIDSALILDQLSHFYQKEKATFQFHHQDIPYLVVSTYIEDIDSHMLNLISLEDIYAQIKQTRNFIVGGTLFLVIILSIITYLLISLLLKKMYKLIDTMERVKRGEFSASVDISGQGEFAKLAYHFKEMLSKINGLIAETVNKQAATKEAELKALKTQIDSHFLYNTLENIKMMAEIEGKYDISDSLTSLGEMMRYNLRWKHDFVTLTEEIAHIQNYIDIMNLRLDHRLKVNINVPLELKDQQILKMSLQPIVENAVKHGLTPILSTEMGIIEINASVKKEWIEIEVVDNGIGMSKDAIKELTDKIGANQEQVKDLQQSKSGGIGLKNVNERIQLHYGSEYGLQIESKEESYTKVAVLLPY</sequence>
<evidence type="ECO:0000256" key="2">
    <source>
        <dbReference type="ARBA" id="ARBA00004651"/>
    </source>
</evidence>
<dbReference type="PROSITE" id="PS50109">
    <property type="entry name" value="HIS_KIN"/>
    <property type="match status" value="1"/>
</dbReference>
<dbReference type="GO" id="GO:0005524">
    <property type="term" value="F:ATP binding"/>
    <property type="evidence" value="ECO:0007669"/>
    <property type="project" value="UniProtKB-KW"/>
</dbReference>
<keyword evidence="4" id="KW-1003">Cell membrane</keyword>
<dbReference type="Pfam" id="PF02518">
    <property type="entry name" value="HATPase_c"/>
    <property type="match status" value="1"/>
</dbReference>
<dbReference type="PANTHER" id="PTHR34220:SF7">
    <property type="entry name" value="SENSOR HISTIDINE KINASE YPDA"/>
    <property type="match status" value="1"/>
</dbReference>
<evidence type="ECO:0000256" key="11">
    <source>
        <dbReference type="ARBA" id="ARBA00023136"/>
    </source>
</evidence>
<dbReference type="InterPro" id="IPR003594">
    <property type="entry name" value="HATPase_dom"/>
</dbReference>
<name>A0A1L3MXU2_9BACI</name>
<evidence type="ECO:0000256" key="3">
    <source>
        <dbReference type="ARBA" id="ARBA00012438"/>
    </source>
</evidence>
<reference evidence="15 16" key="1">
    <citation type="journal article" date="2016" name="Sci. Rep.">
        <title>Complete genome sequence and transcriptomic analysis of a novel marine strain Bacillus weihaiensis reveals the mechanism of brown algae degradation.</title>
        <authorList>
            <person name="Zhu Y."/>
            <person name="Chen P."/>
            <person name="Bao Y."/>
            <person name="Men Y."/>
            <person name="Zeng Y."/>
            <person name="Yang J."/>
            <person name="Sun J."/>
            <person name="Sun Y."/>
        </authorList>
    </citation>
    <scope>NUCLEOTIDE SEQUENCE [LARGE SCALE GENOMIC DNA]</scope>
    <source>
        <strain evidence="15 16">Alg07</strain>
    </source>
</reference>
<keyword evidence="11 12" id="KW-0472">Membrane</keyword>
<evidence type="ECO:0000256" key="1">
    <source>
        <dbReference type="ARBA" id="ARBA00000085"/>
    </source>
</evidence>
<evidence type="ECO:0000256" key="12">
    <source>
        <dbReference type="SAM" id="Phobius"/>
    </source>
</evidence>
<dbReference type="STRING" id="1547283.A9C19_15480"/>
<dbReference type="GO" id="GO:0005886">
    <property type="term" value="C:plasma membrane"/>
    <property type="evidence" value="ECO:0007669"/>
    <property type="project" value="UniProtKB-SubCell"/>
</dbReference>
<keyword evidence="12" id="KW-0812">Transmembrane</keyword>
<dbReference type="InterPro" id="IPR003660">
    <property type="entry name" value="HAMP_dom"/>
</dbReference>
<dbReference type="InterPro" id="IPR050640">
    <property type="entry name" value="Bact_2-comp_sensor_kinase"/>
</dbReference>
<dbReference type="PROSITE" id="PS50885">
    <property type="entry name" value="HAMP"/>
    <property type="match status" value="1"/>
</dbReference>
<evidence type="ECO:0000256" key="8">
    <source>
        <dbReference type="ARBA" id="ARBA00022777"/>
    </source>
</evidence>
<feature type="transmembrane region" description="Helical" evidence="12">
    <location>
        <begin position="12"/>
        <end position="33"/>
    </location>
</feature>
<evidence type="ECO:0000313" key="15">
    <source>
        <dbReference type="EMBL" id="APH07138.1"/>
    </source>
</evidence>
<comment type="subcellular location">
    <subcellularLocation>
        <location evidence="2">Cell membrane</location>
        <topology evidence="2">Multi-pass membrane protein</topology>
    </subcellularLocation>
</comment>
<evidence type="ECO:0000259" key="13">
    <source>
        <dbReference type="PROSITE" id="PS50109"/>
    </source>
</evidence>
<dbReference type="PANTHER" id="PTHR34220">
    <property type="entry name" value="SENSOR HISTIDINE KINASE YPDA"/>
    <property type="match status" value="1"/>
</dbReference>
<dbReference type="SUPFAM" id="SSF55874">
    <property type="entry name" value="ATPase domain of HSP90 chaperone/DNA topoisomerase II/histidine kinase"/>
    <property type="match status" value="1"/>
</dbReference>
<dbReference type="InterPro" id="IPR036890">
    <property type="entry name" value="HATPase_C_sf"/>
</dbReference>
<dbReference type="EMBL" id="CP016020">
    <property type="protein sequence ID" value="APH07138.1"/>
    <property type="molecule type" value="Genomic_DNA"/>
</dbReference>
<evidence type="ECO:0000256" key="5">
    <source>
        <dbReference type="ARBA" id="ARBA00022553"/>
    </source>
</evidence>
<dbReference type="Gene3D" id="3.30.565.10">
    <property type="entry name" value="Histidine kinase-like ATPase, C-terminal domain"/>
    <property type="match status" value="1"/>
</dbReference>
<protein>
    <recommendedName>
        <fullName evidence="3">histidine kinase</fullName>
        <ecNumber evidence="3">2.7.13.3</ecNumber>
    </recommendedName>
</protein>
<dbReference type="InterPro" id="IPR005467">
    <property type="entry name" value="His_kinase_dom"/>
</dbReference>
<evidence type="ECO:0000313" key="16">
    <source>
        <dbReference type="Proteomes" id="UP000181936"/>
    </source>
</evidence>
<proteinExistence type="predicted"/>
<keyword evidence="5" id="KW-0597">Phosphoprotein</keyword>
<dbReference type="SMART" id="SM00304">
    <property type="entry name" value="HAMP"/>
    <property type="match status" value="1"/>
</dbReference>
<keyword evidence="8" id="KW-0418">Kinase</keyword>
<dbReference type="KEGG" id="bwh:A9C19_15480"/>
<evidence type="ECO:0000256" key="10">
    <source>
        <dbReference type="ARBA" id="ARBA00023012"/>
    </source>
</evidence>
<dbReference type="Gene3D" id="6.10.340.10">
    <property type="match status" value="1"/>
</dbReference>
<dbReference type="Pfam" id="PF06580">
    <property type="entry name" value="His_kinase"/>
    <property type="match status" value="1"/>
</dbReference>
<keyword evidence="6" id="KW-0808">Transferase</keyword>
<dbReference type="SMART" id="SM00387">
    <property type="entry name" value="HATPase_c"/>
    <property type="match status" value="1"/>
</dbReference>
<evidence type="ECO:0000256" key="4">
    <source>
        <dbReference type="ARBA" id="ARBA00022475"/>
    </source>
</evidence>
<dbReference type="InterPro" id="IPR010559">
    <property type="entry name" value="Sig_transdc_His_kin_internal"/>
</dbReference>
<keyword evidence="16" id="KW-1185">Reference proteome</keyword>
<dbReference type="Proteomes" id="UP000181936">
    <property type="component" value="Chromosome"/>
</dbReference>
<evidence type="ECO:0000256" key="9">
    <source>
        <dbReference type="ARBA" id="ARBA00022840"/>
    </source>
</evidence>
<feature type="domain" description="HAMP" evidence="14">
    <location>
        <begin position="328"/>
        <end position="380"/>
    </location>
</feature>
<keyword evidence="12" id="KW-1133">Transmembrane helix</keyword>
<evidence type="ECO:0000259" key="14">
    <source>
        <dbReference type="PROSITE" id="PS50885"/>
    </source>
</evidence>
<gene>
    <name evidence="15" type="ORF">A9C19_15480</name>
</gene>
<keyword evidence="7" id="KW-0547">Nucleotide-binding</keyword>
<dbReference type="AlphaFoldDB" id="A0A1L3MXU2"/>
<accession>A0A1L3MXU2</accession>
<comment type="catalytic activity">
    <reaction evidence="1">
        <text>ATP + protein L-histidine = ADP + protein N-phospho-L-histidine.</text>
        <dbReference type="EC" id="2.7.13.3"/>
    </reaction>
</comment>
<keyword evidence="10" id="KW-0902">Two-component regulatory system</keyword>
<feature type="domain" description="Histidine kinase" evidence="13">
    <location>
        <begin position="483"/>
        <end position="603"/>
    </location>
</feature>
<keyword evidence="9" id="KW-0067">ATP-binding</keyword>
<dbReference type="GO" id="GO:0000155">
    <property type="term" value="F:phosphorelay sensor kinase activity"/>
    <property type="evidence" value="ECO:0007669"/>
    <property type="project" value="InterPro"/>
</dbReference>